<comment type="caution">
    <text evidence="2">The sequence shown here is derived from an EMBL/GenBank/DDBJ whole genome shotgun (WGS) entry which is preliminary data.</text>
</comment>
<reference evidence="2" key="1">
    <citation type="journal article" date="2018" name="Genome Biol.">
        <title>SKESA: strategic k-mer extension for scrupulous assemblies.</title>
        <authorList>
            <person name="Souvorov A."/>
            <person name="Agarwala R."/>
            <person name="Lipman D.J."/>
        </authorList>
    </citation>
    <scope>NUCLEOTIDE SEQUENCE</scope>
    <source>
        <strain evidence="2">MA.AU170 KAK-R</strain>
    </source>
</reference>
<evidence type="ECO:0000313" key="2">
    <source>
        <dbReference type="EMBL" id="HAF4525738.1"/>
    </source>
</evidence>
<name>A0A747KD83_SALER</name>
<dbReference type="SMART" id="SM01040">
    <property type="entry name" value="Bro-N"/>
    <property type="match status" value="1"/>
</dbReference>
<sequence length="252" mass="29222">MTTTQPVAFSFQENHDVRIQVIDGEPWFCLKDVCDVLSIANASDLLSKQMDKDGVDKIYLIDRLGRKQLTAFINEPNLYRVIFRSNKPEARQFQDWVFNEVLPAIRKTGTYSQQPARRCDELNGRDMTNLKHLIHMMTNGMQHDQAWSNAVWYCLHQATGVRSPRPFAVSDLPVLADECRRIMLITGMMRNFMHTVETGMIKRVVRDGESAETFIGEMHASFVELLRNETATRRKMEAFEEKSLNTLRHRLI</sequence>
<dbReference type="Pfam" id="PF02498">
    <property type="entry name" value="Bro-N"/>
    <property type="match status" value="1"/>
</dbReference>
<gene>
    <name evidence="2" type="ORF">G8M86_001074</name>
</gene>
<dbReference type="PROSITE" id="PS51750">
    <property type="entry name" value="BRO_N"/>
    <property type="match status" value="1"/>
</dbReference>
<reference evidence="2" key="2">
    <citation type="submission" date="2020-02" db="EMBL/GenBank/DDBJ databases">
        <authorList>
            <consortium name="NCBI Pathogen Detection Project"/>
        </authorList>
    </citation>
    <scope>NUCLEOTIDE SEQUENCE</scope>
    <source>
        <strain evidence="2">MA.AU170 KAK-R</strain>
    </source>
</reference>
<evidence type="ECO:0000259" key="1">
    <source>
        <dbReference type="PROSITE" id="PS51750"/>
    </source>
</evidence>
<protein>
    <recommendedName>
        <fullName evidence="1">Bro-N domain-containing protein</fullName>
    </recommendedName>
</protein>
<organism evidence="2">
    <name type="scientific">Salmonella enterica</name>
    <name type="common">Salmonella choleraesuis</name>
    <dbReference type="NCBI Taxonomy" id="28901"/>
    <lineage>
        <taxon>Bacteria</taxon>
        <taxon>Pseudomonadati</taxon>
        <taxon>Pseudomonadota</taxon>
        <taxon>Gammaproteobacteria</taxon>
        <taxon>Enterobacterales</taxon>
        <taxon>Enterobacteriaceae</taxon>
        <taxon>Salmonella</taxon>
    </lineage>
</organism>
<accession>A0A747KD83</accession>
<proteinExistence type="predicted"/>
<dbReference type="PANTHER" id="PTHR36180:SF2">
    <property type="entry name" value="BRO FAMILY PROTEIN"/>
    <property type="match status" value="1"/>
</dbReference>
<dbReference type="PANTHER" id="PTHR36180">
    <property type="entry name" value="DNA-BINDING PROTEIN-RELATED-RELATED"/>
    <property type="match status" value="1"/>
</dbReference>
<feature type="domain" description="Bro-N" evidence="1">
    <location>
        <begin position="1"/>
        <end position="109"/>
    </location>
</feature>
<dbReference type="EMBL" id="DAAVGD010000001">
    <property type="protein sequence ID" value="HAF4525738.1"/>
    <property type="molecule type" value="Genomic_DNA"/>
</dbReference>
<dbReference type="InterPro" id="IPR003497">
    <property type="entry name" value="BRO_N_domain"/>
</dbReference>
<dbReference type="AlphaFoldDB" id="A0A747KD83"/>